<dbReference type="RefSeq" id="WP_162742955.1">
    <property type="nucleotide sequence ID" value="NZ_JAJOZR010000004.1"/>
</dbReference>
<reference evidence="2" key="1">
    <citation type="submission" date="2021-12" db="EMBL/GenBank/DDBJ databases">
        <authorList>
            <person name="Li Y."/>
        </authorList>
    </citation>
    <scope>NUCLEOTIDE SEQUENCE</scope>
    <source>
        <strain evidence="2">DKSPLA3</strain>
    </source>
</reference>
<keyword evidence="3" id="KW-1185">Reference proteome</keyword>
<feature type="region of interest" description="Disordered" evidence="1">
    <location>
        <begin position="24"/>
        <end position="56"/>
    </location>
</feature>
<dbReference type="Proteomes" id="UP001139089">
    <property type="component" value="Unassembled WGS sequence"/>
</dbReference>
<dbReference type="EMBL" id="JAJOZR010000004">
    <property type="protein sequence ID" value="MCD7108824.1"/>
    <property type="molecule type" value="Genomic_DNA"/>
</dbReference>
<evidence type="ECO:0000256" key="1">
    <source>
        <dbReference type="SAM" id="MobiDB-lite"/>
    </source>
</evidence>
<dbReference type="AlphaFoldDB" id="A0A9X1NRQ5"/>
<comment type="caution">
    <text evidence="2">The sequence shown here is derived from an EMBL/GenBank/DDBJ whole genome shotgun (WGS) entry which is preliminary data.</text>
</comment>
<protein>
    <submittedName>
        <fullName evidence="2">Uncharacterized protein</fullName>
    </submittedName>
</protein>
<evidence type="ECO:0000313" key="3">
    <source>
        <dbReference type="Proteomes" id="UP001139089"/>
    </source>
</evidence>
<sequence length="56" mass="6086">MLDRSVAARRFVIQTLDRLLAQSAANGQSSAAAERREQNSSGSEPLFNSMFAGTRN</sequence>
<organism evidence="2 3">
    <name type="scientific">Rhizobium quercicola</name>
    <dbReference type="NCBI Taxonomy" id="2901226"/>
    <lineage>
        <taxon>Bacteria</taxon>
        <taxon>Pseudomonadati</taxon>
        <taxon>Pseudomonadota</taxon>
        <taxon>Alphaproteobacteria</taxon>
        <taxon>Hyphomicrobiales</taxon>
        <taxon>Rhizobiaceae</taxon>
        <taxon>Rhizobium/Agrobacterium group</taxon>
        <taxon>Rhizobium</taxon>
    </lineage>
</organism>
<accession>A0A9X1NRQ5</accession>
<evidence type="ECO:0000313" key="2">
    <source>
        <dbReference type="EMBL" id="MCD7108824.1"/>
    </source>
</evidence>
<proteinExistence type="predicted"/>
<name>A0A9X1NRQ5_9HYPH</name>
<gene>
    <name evidence="2" type="ORF">LRX75_07185</name>
</gene>